<evidence type="ECO:0000313" key="1">
    <source>
        <dbReference type="EMBL" id="KAF2601269.1"/>
    </source>
</evidence>
<evidence type="ECO:0000313" key="3">
    <source>
        <dbReference type="Proteomes" id="UP000266723"/>
    </source>
</evidence>
<protein>
    <submittedName>
        <fullName evidence="1">Uncharacterized protein</fullName>
    </submittedName>
</protein>
<proteinExistence type="predicted"/>
<name>A0A8S9IA29_BRACR</name>
<evidence type="ECO:0000313" key="2">
    <source>
        <dbReference type="EMBL" id="KAF3577818.1"/>
    </source>
</evidence>
<reference evidence="1" key="1">
    <citation type="submission" date="2019-12" db="EMBL/GenBank/DDBJ databases">
        <title>Genome sequencing and annotation of Brassica cretica.</title>
        <authorList>
            <person name="Studholme D.J."/>
            <person name="Sarris P.F."/>
        </authorList>
    </citation>
    <scope>NUCLEOTIDE SEQUENCE</scope>
    <source>
        <strain evidence="1">PFS-102/07</strain>
        <tissue evidence="1">Leaf</tissue>
    </source>
</reference>
<reference evidence="2 3" key="3">
    <citation type="journal article" date="2020" name="BMC Genomics">
        <title>Intraspecific diversification of the crop wild relative Brassica cretica Lam. using demographic model selection.</title>
        <authorList>
            <person name="Kioukis A."/>
            <person name="Michalopoulou V.A."/>
            <person name="Briers L."/>
            <person name="Pirintsos S."/>
            <person name="Studholme D.J."/>
            <person name="Pavlidis P."/>
            <person name="Sarris P.F."/>
        </authorList>
    </citation>
    <scope>NUCLEOTIDE SEQUENCE [LARGE SCALE GENOMIC DNA]</scope>
    <source>
        <strain evidence="3">cv. PFS-1207/04</strain>
        <strain evidence="2">PFS-1207/04</strain>
    </source>
</reference>
<gene>
    <name evidence="2" type="ORF">DY000_02034504</name>
    <name evidence="1" type="ORF">F2Q70_00027958</name>
</gene>
<organism evidence="1">
    <name type="scientific">Brassica cretica</name>
    <name type="common">Mustard</name>
    <dbReference type="NCBI Taxonomy" id="69181"/>
    <lineage>
        <taxon>Eukaryota</taxon>
        <taxon>Viridiplantae</taxon>
        <taxon>Streptophyta</taxon>
        <taxon>Embryophyta</taxon>
        <taxon>Tracheophyta</taxon>
        <taxon>Spermatophyta</taxon>
        <taxon>Magnoliopsida</taxon>
        <taxon>eudicotyledons</taxon>
        <taxon>Gunneridae</taxon>
        <taxon>Pentapetalae</taxon>
        <taxon>rosids</taxon>
        <taxon>malvids</taxon>
        <taxon>Brassicales</taxon>
        <taxon>Brassicaceae</taxon>
        <taxon>Brassiceae</taxon>
        <taxon>Brassica</taxon>
    </lineage>
</organism>
<dbReference type="EMBL" id="QGKY02000094">
    <property type="protein sequence ID" value="KAF2601269.1"/>
    <property type="molecule type" value="Genomic_DNA"/>
</dbReference>
<sequence length="120" mass="13138">MRAGNGTRGLRPASDCRGYSLVKRAGSRSRVAPSRMTPRSLLFVTRVEMINTNPRHPPRTGFSMILWLVRAGTRPRVAPSRIGGLHSVLLDALTPVREPALAQPELCSLELELTSFSDSS</sequence>
<dbReference type="AlphaFoldDB" id="A0A8S9IA29"/>
<dbReference type="Proteomes" id="UP000266723">
    <property type="component" value="Unassembled WGS sequence"/>
</dbReference>
<keyword evidence="3" id="KW-1185">Reference proteome</keyword>
<dbReference type="EMBL" id="QGKV02000649">
    <property type="protein sequence ID" value="KAF3577818.1"/>
    <property type="molecule type" value="Genomic_DNA"/>
</dbReference>
<comment type="caution">
    <text evidence="1">The sequence shown here is derived from an EMBL/GenBank/DDBJ whole genome shotgun (WGS) entry which is preliminary data.</text>
</comment>
<reference evidence="2" key="2">
    <citation type="submission" date="2019-12" db="EMBL/GenBank/DDBJ databases">
        <authorList>
            <person name="Studholme D.J."/>
            <person name="Sarris P."/>
        </authorList>
    </citation>
    <scope>NUCLEOTIDE SEQUENCE</scope>
    <source>
        <strain evidence="2">PFS-1207/04</strain>
        <tissue evidence="2">Leaf</tissue>
    </source>
</reference>
<accession>A0A8S9IA29</accession>